<evidence type="ECO:0000256" key="2">
    <source>
        <dbReference type="ARBA" id="ARBA00022448"/>
    </source>
</evidence>
<dbReference type="InterPro" id="IPR050873">
    <property type="entry name" value="V-ATPase_V0D/AC39_subunit"/>
</dbReference>
<organism evidence="4 5">
    <name type="scientific">Acetoanaerobium pronyense</name>
    <dbReference type="NCBI Taxonomy" id="1482736"/>
    <lineage>
        <taxon>Bacteria</taxon>
        <taxon>Bacillati</taxon>
        <taxon>Bacillota</taxon>
        <taxon>Clostridia</taxon>
        <taxon>Peptostreptococcales</taxon>
        <taxon>Filifactoraceae</taxon>
        <taxon>Acetoanaerobium</taxon>
    </lineage>
</organism>
<dbReference type="Proteomes" id="UP001314903">
    <property type="component" value="Unassembled WGS sequence"/>
</dbReference>
<evidence type="ECO:0000256" key="1">
    <source>
        <dbReference type="ARBA" id="ARBA00006709"/>
    </source>
</evidence>
<dbReference type="EMBL" id="JAGGLI010000015">
    <property type="protein sequence ID" value="MBP2027761.1"/>
    <property type="molecule type" value="Genomic_DNA"/>
</dbReference>
<gene>
    <name evidence="4" type="ORF">J2Z35_001559</name>
</gene>
<comment type="similarity">
    <text evidence="1">Belongs to the V-ATPase V0D/AC39 subunit family.</text>
</comment>
<dbReference type="RefSeq" id="WP_209660823.1">
    <property type="nucleotide sequence ID" value="NZ_JAGGLI010000015.1"/>
</dbReference>
<keyword evidence="2" id="KW-0813">Transport</keyword>
<dbReference type="Gene3D" id="1.10.132.50">
    <property type="entry name" value="ATP synthase (C/AC39) subunit, domain 3"/>
    <property type="match status" value="1"/>
</dbReference>
<dbReference type="SUPFAM" id="SSF103486">
    <property type="entry name" value="V-type ATP synthase subunit C"/>
    <property type="match status" value="1"/>
</dbReference>
<protein>
    <submittedName>
        <fullName evidence="4">V/A-type H+-transporting ATPase subunit C</fullName>
    </submittedName>
</protein>
<dbReference type="InterPro" id="IPR044911">
    <property type="entry name" value="V-type_ATPase_csu/dsu_dom_3"/>
</dbReference>
<dbReference type="InterPro" id="IPR036079">
    <property type="entry name" value="ATPase_csu/dsu_sf"/>
</dbReference>
<evidence type="ECO:0000313" key="4">
    <source>
        <dbReference type="EMBL" id="MBP2027761.1"/>
    </source>
</evidence>
<dbReference type="Pfam" id="PF01992">
    <property type="entry name" value="vATP-synt_AC39"/>
    <property type="match status" value="1"/>
</dbReference>
<dbReference type="Gene3D" id="1.20.1690.10">
    <property type="entry name" value="V-type ATP synthase subunit C domain"/>
    <property type="match status" value="2"/>
</dbReference>
<name>A0ABS4KIZ7_9FIRM</name>
<accession>A0ABS4KIZ7</accession>
<keyword evidence="3" id="KW-0406">Ion transport</keyword>
<dbReference type="InterPro" id="IPR002843">
    <property type="entry name" value="ATPase_V0-cplx_csu/dsu"/>
</dbReference>
<comment type="caution">
    <text evidence="4">The sequence shown here is derived from an EMBL/GenBank/DDBJ whole genome shotgun (WGS) entry which is preliminary data.</text>
</comment>
<dbReference type="PANTHER" id="PTHR38682:SF1">
    <property type="entry name" value="V-TYPE ATP SYNTHASE SUBUNIT C"/>
    <property type="match status" value="1"/>
</dbReference>
<evidence type="ECO:0000256" key="3">
    <source>
        <dbReference type="ARBA" id="ARBA00023065"/>
    </source>
</evidence>
<dbReference type="PANTHER" id="PTHR38682">
    <property type="entry name" value="V-TYPE ATP SYNTHASE SUBUNIT C"/>
    <property type="match status" value="1"/>
</dbReference>
<dbReference type="InterPro" id="IPR035067">
    <property type="entry name" value="V-type_ATPase_csu/dsu"/>
</dbReference>
<sequence length="345" mass="40528">MMGSVARFGGLNTKLQAIYGKMLSQDDYENLIALDSVVEVARYLKENTYYSDVLDEVIVEDVHRGDLEHILKTKLIKVMESLIHFTSGPYKDFMKAMFARYEVEDLKLILRAITKGDDPRKIENLFLHSVDYSYLNYDLLTKSKTLNNLRDNLKGSIYQDAFRNLTEEDLSMREFHLEMNLDAIYFGNLIKKTKALSGEDEAILDELIGVNIDLVNLQWVYRAKKYYGLIPEEILNYTLSGGKNFGFSKLKTIVYNDDPRSEIEASLPKKYRELLTEEDIYLERKIYQFLYERFKEFDKNSRLNISKLVAVIHFMEYEIRDIISITEAIRYEVEDIKEFLIRSFD</sequence>
<proteinExistence type="inferred from homology"/>
<keyword evidence="5" id="KW-1185">Reference proteome</keyword>
<evidence type="ECO:0000313" key="5">
    <source>
        <dbReference type="Proteomes" id="UP001314903"/>
    </source>
</evidence>
<reference evidence="4 5" key="1">
    <citation type="submission" date="2021-03" db="EMBL/GenBank/DDBJ databases">
        <title>Genomic Encyclopedia of Type Strains, Phase IV (KMG-IV): sequencing the most valuable type-strain genomes for metagenomic binning, comparative biology and taxonomic classification.</title>
        <authorList>
            <person name="Goeker M."/>
        </authorList>
    </citation>
    <scope>NUCLEOTIDE SEQUENCE [LARGE SCALE GENOMIC DNA]</scope>
    <source>
        <strain evidence="4 5">DSM 27512</strain>
    </source>
</reference>